<keyword evidence="2" id="KW-0812">Transmembrane</keyword>
<evidence type="ECO:0000256" key="5">
    <source>
        <dbReference type="ARBA" id="ARBA00023136"/>
    </source>
</evidence>
<evidence type="ECO:0000256" key="2">
    <source>
        <dbReference type="ARBA" id="ARBA00022692"/>
    </source>
</evidence>
<feature type="chain" id="PRO_5047520294" description="Malectin-like domain-containing protein" evidence="7">
    <location>
        <begin position="20"/>
        <end position="579"/>
    </location>
</feature>
<dbReference type="EMBL" id="JAFEMO010000013">
    <property type="protein sequence ID" value="KAH7550661.1"/>
    <property type="molecule type" value="Genomic_DNA"/>
</dbReference>
<feature type="domain" description="Malectin-like" evidence="8">
    <location>
        <begin position="31"/>
        <end position="373"/>
    </location>
</feature>
<dbReference type="InterPro" id="IPR032675">
    <property type="entry name" value="LRR_dom_sf"/>
</dbReference>
<feature type="compositionally biased region" description="Polar residues" evidence="6">
    <location>
        <begin position="539"/>
        <end position="553"/>
    </location>
</feature>
<dbReference type="PANTHER" id="PTHR45631">
    <property type="entry name" value="OS07G0107800 PROTEIN-RELATED"/>
    <property type="match status" value="1"/>
</dbReference>
<dbReference type="Gene3D" id="3.80.10.10">
    <property type="entry name" value="Ribonuclease Inhibitor"/>
    <property type="match status" value="1"/>
</dbReference>
<dbReference type="PANTHER" id="PTHR45631:SF44">
    <property type="entry name" value="CARBOHYDRATE-BINDING PROTEIN OF THE ER PROTEIN"/>
    <property type="match status" value="1"/>
</dbReference>
<dbReference type="InterPro" id="IPR001611">
    <property type="entry name" value="Leu-rich_rpt"/>
</dbReference>
<evidence type="ECO:0000256" key="7">
    <source>
        <dbReference type="SAM" id="SignalP"/>
    </source>
</evidence>
<keyword evidence="3 7" id="KW-0732">Signal</keyword>
<keyword evidence="10" id="KW-1185">Reference proteome</keyword>
<evidence type="ECO:0000259" key="8">
    <source>
        <dbReference type="Pfam" id="PF12819"/>
    </source>
</evidence>
<feature type="compositionally biased region" description="Low complexity" evidence="6">
    <location>
        <begin position="513"/>
        <end position="531"/>
    </location>
</feature>
<keyword evidence="4" id="KW-1133">Transmembrane helix</keyword>
<evidence type="ECO:0000313" key="10">
    <source>
        <dbReference type="Proteomes" id="UP000827721"/>
    </source>
</evidence>
<dbReference type="SUPFAM" id="SSF52058">
    <property type="entry name" value="L domain-like"/>
    <property type="match status" value="1"/>
</dbReference>
<feature type="region of interest" description="Disordered" evidence="6">
    <location>
        <begin position="513"/>
        <end position="553"/>
    </location>
</feature>
<protein>
    <recommendedName>
        <fullName evidence="8">Malectin-like domain-containing protein</fullName>
    </recommendedName>
</protein>
<feature type="signal peptide" evidence="7">
    <location>
        <begin position="1"/>
        <end position="19"/>
    </location>
</feature>
<accession>A0ABQ8H9T0</accession>
<evidence type="ECO:0000313" key="9">
    <source>
        <dbReference type="EMBL" id="KAH7550661.1"/>
    </source>
</evidence>
<comment type="caution">
    <text evidence="9">The sequence shown here is derived from an EMBL/GenBank/DDBJ whole genome shotgun (WGS) entry which is preliminary data.</text>
</comment>
<sequence length="579" mass="63913">MASHLKLLLLVAIFSSLVSEHSLSASVFLSIDCGTSETYKDENSISWIGDDTLISNGESKEIQYSSIASYPLTTLRVFKTRNKNCYNIKEVDAGQRVLVRASFLYGNYDEKRSPPVFDLHFDGNFWTTVNTSSWDVVSHEAIYVVKGNGTSICVAQTQPGQFPFISAIEVRSLGPKMYSQVDPNYALRSMLRAAWGANETTRYYVFRFRISFQREIDLRITYLTCMYYIRDSYDRIWIPATGFLLTKVQNEAASIDVVPAENSPPPTVLKNAVTTSGTLWGIEFDTHLPKKPTPIYVATYYSEVSVLNSTDKRSFQVYIDEKVVSDPIIPPFGSASEVITTNRIASGSNKFSLRSTTDSTLGPLLNAMEIYTVTDPLSNGTNAKDVEGLGLLTSGFDVLKDWGGDPCLPSPYTWDWLQCTSDPIPRVTALNLSGYGLFGSLPDFSSMDALETIDLSHNSLTGQIQQFLGLFPSLTLLNLANNGFNGTIPTSLSKNSKLKLVVTGNCFNETSCKVTEPPSKKPTVPSKKSPPMENDDDLTQTPPSQIQNGLPTSGNTKISNKLAIILRTIFQLALLFLLS</sequence>
<evidence type="ECO:0000256" key="4">
    <source>
        <dbReference type="ARBA" id="ARBA00022989"/>
    </source>
</evidence>
<dbReference type="Pfam" id="PF00560">
    <property type="entry name" value="LRR_1"/>
    <property type="match status" value="2"/>
</dbReference>
<evidence type="ECO:0000256" key="6">
    <source>
        <dbReference type="SAM" id="MobiDB-lite"/>
    </source>
</evidence>
<evidence type="ECO:0000256" key="3">
    <source>
        <dbReference type="ARBA" id="ARBA00022729"/>
    </source>
</evidence>
<keyword evidence="5" id="KW-0472">Membrane</keyword>
<name>A0ABQ8H9T0_9ROSI</name>
<reference evidence="9 10" key="1">
    <citation type="submission" date="2021-02" db="EMBL/GenBank/DDBJ databases">
        <title>Plant Genome Project.</title>
        <authorList>
            <person name="Zhang R.-G."/>
        </authorList>
    </citation>
    <scope>NUCLEOTIDE SEQUENCE [LARGE SCALE GENOMIC DNA]</scope>
    <source>
        <tissue evidence="9">Leaves</tissue>
    </source>
</reference>
<organism evidence="9 10">
    <name type="scientific">Xanthoceras sorbifolium</name>
    <dbReference type="NCBI Taxonomy" id="99658"/>
    <lineage>
        <taxon>Eukaryota</taxon>
        <taxon>Viridiplantae</taxon>
        <taxon>Streptophyta</taxon>
        <taxon>Embryophyta</taxon>
        <taxon>Tracheophyta</taxon>
        <taxon>Spermatophyta</taxon>
        <taxon>Magnoliopsida</taxon>
        <taxon>eudicotyledons</taxon>
        <taxon>Gunneridae</taxon>
        <taxon>Pentapetalae</taxon>
        <taxon>rosids</taxon>
        <taxon>malvids</taxon>
        <taxon>Sapindales</taxon>
        <taxon>Sapindaceae</taxon>
        <taxon>Xanthoceroideae</taxon>
        <taxon>Xanthoceras</taxon>
    </lineage>
</organism>
<dbReference type="Pfam" id="PF12819">
    <property type="entry name" value="Malectin_like"/>
    <property type="match status" value="1"/>
</dbReference>
<comment type="subcellular location">
    <subcellularLocation>
        <location evidence="1">Membrane</location>
        <topology evidence="1">Single-pass membrane protein</topology>
    </subcellularLocation>
</comment>
<gene>
    <name evidence="9" type="ORF">JRO89_XS13G0240500</name>
</gene>
<dbReference type="Proteomes" id="UP000827721">
    <property type="component" value="Unassembled WGS sequence"/>
</dbReference>
<dbReference type="InterPro" id="IPR024788">
    <property type="entry name" value="Malectin-like_Carb-bd_dom"/>
</dbReference>
<proteinExistence type="predicted"/>
<evidence type="ECO:0000256" key="1">
    <source>
        <dbReference type="ARBA" id="ARBA00004167"/>
    </source>
</evidence>